<evidence type="ECO:0000256" key="3">
    <source>
        <dbReference type="ARBA" id="ARBA00022723"/>
    </source>
</evidence>
<sequence>MSRKTLRGLALAAVVALGLTACGTTETPAADAPATDNALTIFATTGYLGDAAQVLAPEAKVTVMVQPGGDPHTYQPTTQDIEAMQSADLVLWNGLHLEALMIDQLREQGDRQLEVGANVPHELLLDWPEEDDQGNPLHDPHIWNSPEIWKGVVDQIATRLGEIDADNAATYTDNAKAYNAKIDEIDSMAKEKFAQLKDENRVLVTGHDAFNYLGARYNLKVYATDFVTSEAEMSPAQLEELATTIANAKVPAIFIDNLKNPQAVESLQEAVKAKGWEVAIADEELYADSLGEAAPVDTYLGVFEHNVLAVTKGLGVK</sequence>
<dbReference type="OrthoDB" id="9810636at2"/>
<evidence type="ECO:0000256" key="6">
    <source>
        <dbReference type="SAM" id="SignalP"/>
    </source>
</evidence>
<gene>
    <name evidence="7" type="ORF">EII11_09080</name>
</gene>
<reference evidence="7 8" key="1">
    <citation type="submission" date="2018-11" db="EMBL/GenBank/DDBJ databases">
        <title>Genomes From Bacteria Associated with the Canine Oral Cavity: a Test Case for Automated Genome-Based Taxonomic Assignment.</title>
        <authorList>
            <person name="Coil D.A."/>
            <person name="Jospin G."/>
            <person name="Darling A.E."/>
            <person name="Wallis C."/>
            <person name="Davis I.J."/>
            <person name="Harris S."/>
            <person name="Eisen J.A."/>
            <person name="Holcombe L.J."/>
            <person name="O'Flynn C."/>
        </authorList>
    </citation>
    <scope>NUCLEOTIDE SEQUENCE [LARGE SCALE GENOMIC DNA]</scope>
    <source>
        <strain evidence="7 8">OH770</strain>
    </source>
</reference>
<evidence type="ECO:0000256" key="2">
    <source>
        <dbReference type="ARBA" id="ARBA00022448"/>
    </source>
</evidence>
<keyword evidence="8" id="KW-1185">Reference proteome</keyword>
<dbReference type="RefSeq" id="WP_124871839.1">
    <property type="nucleotide sequence ID" value="NZ_RQZF01000011.1"/>
</dbReference>
<dbReference type="PANTHER" id="PTHR42953:SF1">
    <property type="entry name" value="METAL-BINDING PROTEIN HI_0362-RELATED"/>
    <property type="match status" value="1"/>
</dbReference>
<comment type="subcellular location">
    <subcellularLocation>
        <location evidence="1">Cell envelope</location>
    </subcellularLocation>
</comment>
<comment type="caution">
    <text evidence="7">The sequence shown here is derived from an EMBL/GenBank/DDBJ whole genome shotgun (WGS) entry which is preliminary data.</text>
</comment>
<dbReference type="GO" id="GO:0030313">
    <property type="term" value="C:cell envelope"/>
    <property type="evidence" value="ECO:0007669"/>
    <property type="project" value="UniProtKB-SubCell"/>
</dbReference>
<evidence type="ECO:0000256" key="4">
    <source>
        <dbReference type="ARBA" id="ARBA00022729"/>
    </source>
</evidence>
<dbReference type="GO" id="GO:0030001">
    <property type="term" value="P:metal ion transport"/>
    <property type="evidence" value="ECO:0007669"/>
    <property type="project" value="InterPro"/>
</dbReference>
<organism evidence="7 8">
    <name type="scientific">Schaalia canis</name>
    <dbReference type="NCBI Taxonomy" id="100469"/>
    <lineage>
        <taxon>Bacteria</taxon>
        <taxon>Bacillati</taxon>
        <taxon>Actinomycetota</taxon>
        <taxon>Actinomycetes</taxon>
        <taxon>Actinomycetales</taxon>
        <taxon>Actinomycetaceae</taxon>
        <taxon>Schaalia</taxon>
    </lineage>
</organism>
<evidence type="ECO:0000313" key="7">
    <source>
        <dbReference type="EMBL" id="RRC94703.1"/>
    </source>
</evidence>
<name>A0A3P1SBQ5_9ACTO</name>
<evidence type="ECO:0000313" key="8">
    <source>
        <dbReference type="Proteomes" id="UP000280444"/>
    </source>
</evidence>
<dbReference type="EMBL" id="RQZF01000011">
    <property type="protein sequence ID" value="RRC94703.1"/>
    <property type="molecule type" value="Genomic_DNA"/>
</dbReference>
<keyword evidence="4 6" id="KW-0732">Signal</keyword>
<dbReference type="SUPFAM" id="SSF53807">
    <property type="entry name" value="Helical backbone' metal receptor"/>
    <property type="match status" value="1"/>
</dbReference>
<proteinExistence type="inferred from homology"/>
<dbReference type="Proteomes" id="UP000280444">
    <property type="component" value="Unassembled WGS sequence"/>
</dbReference>
<dbReference type="PRINTS" id="PR00691">
    <property type="entry name" value="ADHESINB"/>
</dbReference>
<dbReference type="GO" id="GO:0046872">
    <property type="term" value="F:metal ion binding"/>
    <property type="evidence" value="ECO:0007669"/>
    <property type="project" value="UniProtKB-KW"/>
</dbReference>
<keyword evidence="2 5" id="KW-0813">Transport</keyword>
<feature type="signal peptide" evidence="6">
    <location>
        <begin position="1"/>
        <end position="23"/>
    </location>
</feature>
<dbReference type="InterPro" id="IPR006128">
    <property type="entry name" value="Lipoprotein_PsaA-like"/>
</dbReference>
<dbReference type="InterPro" id="IPR006127">
    <property type="entry name" value="ZnuA-like"/>
</dbReference>
<dbReference type="PRINTS" id="PR00690">
    <property type="entry name" value="ADHESNFAMILY"/>
</dbReference>
<dbReference type="GO" id="GO:0007155">
    <property type="term" value="P:cell adhesion"/>
    <property type="evidence" value="ECO:0007669"/>
    <property type="project" value="InterPro"/>
</dbReference>
<dbReference type="InterPro" id="IPR050492">
    <property type="entry name" value="Bact_metal-bind_prot9"/>
</dbReference>
<dbReference type="Gene3D" id="3.40.50.1980">
    <property type="entry name" value="Nitrogenase molybdenum iron protein domain"/>
    <property type="match status" value="2"/>
</dbReference>
<feature type="chain" id="PRO_5039694295" evidence="6">
    <location>
        <begin position="24"/>
        <end position="317"/>
    </location>
</feature>
<keyword evidence="3" id="KW-0479">Metal-binding</keyword>
<dbReference type="AlphaFoldDB" id="A0A3P1SBQ5"/>
<evidence type="ECO:0000256" key="1">
    <source>
        <dbReference type="ARBA" id="ARBA00004196"/>
    </source>
</evidence>
<protein>
    <submittedName>
        <fullName evidence="7">Zinc ABC transporter substrate-binding protein</fullName>
    </submittedName>
</protein>
<dbReference type="PANTHER" id="PTHR42953">
    <property type="entry name" value="HIGH-AFFINITY ZINC UPTAKE SYSTEM PROTEIN ZNUA-RELATED"/>
    <property type="match status" value="1"/>
</dbReference>
<evidence type="ECO:0000256" key="5">
    <source>
        <dbReference type="RuleBase" id="RU003512"/>
    </source>
</evidence>
<dbReference type="InterPro" id="IPR006129">
    <property type="entry name" value="AdhesinB"/>
</dbReference>
<accession>A0A3P1SBQ5</accession>
<dbReference type="PROSITE" id="PS51257">
    <property type="entry name" value="PROKAR_LIPOPROTEIN"/>
    <property type="match status" value="1"/>
</dbReference>
<comment type="similarity">
    <text evidence="5">Belongs to the bacterial solute-binding protein 9 family.</text>
</comment>
<dbReference type="Pfam" id="PF01297">
    <property type="entry name" value="ZnuA"/>
    <property type="match status" value="1"/>
</dbReference>